<gene>
    <name evidence="1" type="ORF">HGD76_00250</name>
</gene>
<dbReference type="EMBL" id="CP051206">
    <property type="protein sequence ID" value="QJB42911.1"/>
    <property type="molecule type" value="Genomic_DNA"/>
</dbReference>
<dbReference type="KEGG" id="dfs:HGD76_00250"/>
<proteinExistence type="predicted"/>
<dbReference type="RefSeq" id="WP_168694585.1">
    <property type="nucleotide sequence ID" value="NZ_CP051206.1"/>
</dbReference>
<evidence type="ECO:0000313" key="2">
    <source>
        <dbReference type="Proteomes" id="UP000502433"/>
    </source>
</evidence>
<dbReference type="AlphaFoldDB" id="A0A6H2BUY6"/>
<reference evidence="1 2" key="2">
    <citation type="submission" date="2020-04" db="EMBL/GenBank/DDBJ databases">
        <authorList>
            <person name="Fomenkov A."/>
            <person name="Anton B.P."/>
            <person name="Roberts R.J."/>
        </authorList>
    </citation>
    <scope>NUCLEOTIDE SEQUENCE [LARGE SCALE GENOMIC DNA]</scope>
    <source>
        <strain evidence="1 2">CCAP 1403/13f</strain>
    </source>
</reference>
<name>A0A6H2BUY6_DOLFA</name>
<accession>A0A6H2BUY6</accession>
<protein>
    <submittedName>
        <fullName evidence="1">Uncharacterized protein</fullName>
    </submittedName>
</protein>
<evidence type="ECO:0000313" key="1">
    <source>
        <dbReference type="EMBL" id="QJB42911.1"/>
    </source>
</evidence>
<reference evidence="1 2" key="1">
    <citation type="submission" date="2020-04" db="EMBL/GenBank/DDBJ databases">
        <title>Genome-Wide Identification of 5-Methylcytosine Sites in Bacterial Genomes By High-Throughput Sequencing of MspJI Restriction Fragments.</title>
        <authorList>
            <person name="Wu V."/>
        </authorList>
    </citation>
    <scope>NUCLEOTIDE SEQUENCE [LARGE SCALE GENOMIC DNA]</scope>
    <source>
        <strain evidence="1 2">CCAP 1403/13f</strain>
    </source>
</reference>
<organism evidence="1 2">
    <name type="scientific">Dolichospermum flos-aquae CCAP 1403/13F</name>
    <dbReference type="NCBI Taxonomy" id="315271"/>
    <lineage>
        <taxon>Bacteria</taxon>
        <taxon>Bacillati</taxon>
        <taxon>Cyanobacteriota</taxon>
        <taxon>Cyanophyceae</taxon>
        <taxon>Nostocales</taxon>
        <taxon>Aphanizomenonaceae</taxon>
        <taxon>Dolichospermum</taxon>
    </lineage>
</organism>
<sequence length="199" mass="21329">MSATSAYRNSNMNLQKWAAALGGVAVLILSLTPTANAKPIPAKATICSPVNGQWYFGGKPGPIITQKGKQLSVDMSVYGRPTATGKFLNETQIEVTFPDDGTFIGTLNRRGQIIWNNATVWEARDFSGTWKFLGRPGPIVTQTGDQLSVDMSAYGRPVAKGTVTPPSAAKVNFPDDGTFGATLVSPSCIEWTNTTIWTK</sequence>
<dbReference type="Proteomes" id="UP000502433">
    <property type="component" value="Chromosome"/>
</dbReference>